<reference evidence="1 2" key="1">
    <citation type="submission" date="2020-08" db="EMBL/GenBank/DDBJ databases">
        <title>Genomic Encyclopedia of Type Strains, Phase IV (KMG-IV): sequencing the most valuable type-strain genomes for metagenomic binning, comparative biology and taxonomic classification.</title>
        <authorList>
            <person name="Goeker M."/>
        </authorList>
    </citation>
    <scope>NUCLEOTIDE SEQUENCE [LARGE SCALE GENOMIC DNA]</scope>
    <source>
        <strain evidence="1 2">DSM 26736</strain>
    </source>
</reference>
<organism evidence="1 2">
    <name type="scientific">Sphingomonas xinjiangensis</name>
    <dbReference type="NCBI Taxonomy" id="643568"/>
    <lineage>
        <taxon>Bacteria</taxon>
        <taxon>Pseudomonadati</taxon>
        <taxon>Pseudomonadota</taxon>
        <taxon>Alphaproteobacteria</taxon>
        <taxon>Sphingomonadales</taxon>
        <taxon>Sphingomonadaceae</taxon>
        <taxon>Sphingomonas</taxon>
    </lineage>
</organism>
<sequence length="163" mass="18535">MLKPIYFGGVVSPCEAQFGIHLDDAEGVLHIIVIQSKFGTSLWNDELGRNDVLNTVLSQHVSGVRIEDTRYHIILEVENGFRGIEIPIQVDNADFRKRGNRVHVRGWLRKTYSIWSHNIVAGSARCYGNFAERRHLTEEDIKRFCAVLGYYSPNRLTSVVAHA</sequence>
<protein>
    <submittedName>
        <fullName evidence="1">Uncharacterized protein</fullName>
    </submittedName>
</protein>
<comment type="caution">
    <text evidence="1">The sequence shown here is derived from an EMBL/GenBank/DDBJ whole genome shotgun (WGS) entry which is preliminary data.</text>
</comment>
<evidence type="ECO:0000313" key="2">
    <source>
        <dbReference type="Proteomes" id="UP000527143"/>
    </source>
</evidence>
<dbReference type="RefSeq" id="WP_184091577.1">
    <property type="nucleotide sequence ID" value="NZ_JACIJF010000025.1"/>
</dbReference>
<name>A0A840YSY5_9SPHN</name>
<keyword evidence="2" id="KW-1185">Reference proteome</keyword>
<accession>A0A840YSY5</accession>
<evidence type="ECO:0000313" key="1">
    <source>
        <dbReference type="EMBL" id="MBB5712785.1"/>
    </source>
</evidence>
<proteinExistence type="predicted"/>
<dbReference type="Proteomes" id="UP000527143">
    <property type="component" value="Unassembled WGS sequence"/>
</dbReference>
<dbReference type="AlphaFoldDB" id="A0A840YSY5"/>
<dbReference type="EMBL" id="JACIJF010000025">
    <property type="protein sequence ID" value="MBB5712785.1"/>
    <property type="molecule type" value="Genomic_DNA"/>
</dbReference>
<gene>
    <name evidence="1" type="ORF">FHT02_004046</name>
</gene>